<dbReference type="STRING" id="93759.A0A1R3KS36"/>
<dbReference type="Proteomes" id="UP000187203">
    <property type="component" value="Unassembled WGS sequence"/>
</dbReference>
<keyword evidence="3" id="KW-1185">Reference proteome</keyword>
<gene>
    <name evidence="2" type="ORF">COLO4_05012</name>
</gene>
<organism evidence="2 3">
    <name type="scientific">Corchorus olitorius</name>
    <dbReference type="NCBI Taxonomy" id="93759"/>
    <lineage>
        <taxon>Eukaryota</taxon>
        <taxon>Viridiplantae</taxon>
        <taxon>Streptophyta</taxon>
        <taxon>Embryophyta</taxon>
        <taxon>Tracheophyta</taxon>
        <taxon>Spermatophyta</taxon>
        <taxon>Magnoliopsida</taxon>
        <taxon>eudicotyledons</taxon>
        <taxon>Gunneridae</taxon>
        <taxon>Pentapetalae</taxon>
        <taxon>rosids</taxon>
        <taxon>malvids</taxon>
        <taxon>Malvales</taxon>
        <taxon>Malvaceae</taxon>
        <taxon>Grewioideae</taxon>
        <taxon>Apeibeae</taxon>
        <taxon>Corchorus</taxon>
    </lineage>
</organism>
<proteinExistence type="predicted"/>
<sequence length="273" mass="29815">MKLKNKGKVHPSPSSSSSSSEDYLSILKLLPAAILALASVLSLEDREVLAYMITRSLKTTTTSSSLISQDYSSKRKPSKKPPPTAAAKAGALAHKPPLFDCDCFDCYTSYWFRWDSSSNRELIHQVIEAFEDHLTNGEAQKPCKKNARPKRRDSISNSKTATRVPDSPVVHLPGQPDLEKVIVLETSNEEAPVFVVVDDVTPAEKAIKEEVAGVAEMTQEFPLKDDAELETPATAAASSSTPTSSHKGLARKVLPDVLGLFNSRLWGLWNPNV</sequence>
<feature type="region of interest" description="Disordered" evidence="1">
    <location>
        <begin position="66"/>
        <end position="89"/>
    </location>
</feature>
<accession>A0A1R3KS36</accession>
<evidence type="ECO:0000313" key="2">
    <source>
        <dbReference type="EMBL" id="OMP09913.1"/>
    </source>
</evidence>
<dbReference type="OrthoDB" id="1937859at2759"/>
<dbReference type="PANTHER" id="PTHR31903:SF4">
    <property type="entry name" value="OS11G0490300 PROTEIN"/>
    <property type="match status" value="1"/>
</dbReference>
<evidence type="ECO:0000313" key="3">
    <source>
        <dbReference type="Proteomes" id="UP000187203"/>
    </source>
</evidence>
<reference evidence="3" key="1">
    <citation type="submission" date="2013-09" db="EMBL/GenBank/DDBJ databases">
        <title>Corchorus olitorius genome sequencing.</title>
        <authorList>
            <person name="Alam M."/>
            <person name="Haque M.S."/>
            <person name="Islam M.S."/>
            <person name="Emdad E.M."/>
            <person name="Islam M.M."/>
            <person name="Ahmed B."/>
            <person name="Halim A."/>
            <person name="Hossen Q.M.M."/>
            <person name="Hossain M.Z."/>
            <person name="Ahmed R."/>
            <person name="Khan M.M."/>
            <person name="Islam R."/>
            <person name="Rashid M.M."/>
            <person name="Khan S.A."/>
            <person name="Rahman M.S."/>
            <person name="Alam M."/>
            <person name="Yahiya A.S."/>
            <person name="Khan M.S."/>
            <person name="Azam M.S."/>
            <person name="Haque T."/>
            <person name="Lashkar M.Z.H."/>
            <person name="Akhand A.I."/>
            <person name="Morshed G."/>
            <person name="Roy S."/>
            <person name="Uddin K.S."/>
            <person name="Rabeya T."/>
            <person name="Hossain A.S."/>
            <person name="Chowdhury A."/>
            <person name="Snigdha A.R."/>
            <person name="Mortoza M.S."/>
            <person name="Matin S.A."/>
            <person name="Hoque S.M.E."/>
            <person name="Islam M.K."/>
            <person name="Roy D.K."/>
            <person name="Haider R."/>
            <person name="Moosa M.M."/>
            <person name="Elias S.M."/>
            <person name="Hasan A.M."/>
            <person name="Jahan S."/>
            <person name="Shafiuddin M."/>
            <person name="Mahmood N."/>
            <person name="Shommy N.S."/>
        </authorList>
    </citation>
    <scope>NUCLEOTIDE SEQUENCE [LARGE SCALE GENOMIC DNA]</scope>
    <source>
        <strain evidence="3">cv. O-4</strain>
    </source>
</reference>
<protein>
    <submittedName>
        <fullName evidence="2">Uncharacterized protein</fullName>
    </submittedName>
</protein>
<dbReference type="AlphaFoldDB" id="A0A1R3KS36"/>
<dbReference type="EMBL" id="AWUE01012119">
    <property type="protein sequence ID" value="OMP09913.1"/>
    <property type="molecule type" value="Genomic_DNA"/>
</dbReference>
<dbReference type="PANTHER" id="PTHR31903">
    <property type="entry name" value="F12F1.11-RELATED"/>
    <property type="match status" value="1"/>
</dbReference>
<feature type="region of interest" description="Disordered" evidence="1">
    <location>
        <begin position="1"/>
        <end position="20"/>
    </location>
</feature>
<name>A0A1R3KS36_9ROSI</name>
<feature type="compositionally biased region" description="Low complexity" evidence="1">
    <location>
        <begin position="11"/>
        <end position="20"/>
    </location>
</feature>
<comment type="caution">
    <text evidence="2">The sequence shown here is derived from an EMBL/GenBank/DDBJ whole genome shotgun (WGS) entry which is preliminary data.</text>
</comment>
<feature type="compositionally biased region" description="Basic residues" evidence="1">
    <location>
        <begin position="142"/>
        <end position="151"/>
    </location>
</feature>
<evidence type="ECO:0000256" key="1">
    <source>
        <dbReference type="SAM" id="MobiDB-lite"/>
    </source>
</evidence>
<feature type="region of interest" description="Disordered" evidence="1">
    <location>
        <begin position="138"/>
        <end position="172"/>
    </location>
</feature>